<dbReference type="EMBL" id="BMRP01000051">
    <property type="protein sequence ID" value="GGU96255.1"/>
    <property type="molecule type" value="Genomic_DNA"/>
</dbReference>
<evidence type="ECO:0008006" key="3">
    <source>
        <dbReference type="Google" id="ProtNLM"/>
    </source>
</evidence>
<name>A0ABQ2VLC0_9ACTN</name>
<protein>
    <recommendedName>
        <fullName evidence="3">Lipoprotein</fullName>
    </recommendedName>
</protein>
<accession>A0ABQ2VLC0</accession>
<organism evidence="1 2">
    <name type="scientific">Streptomyces albospinus</name>
    <dbReference type="NCBI Taxonomy" id="285515"/>
    <lineage>
        <taxon>Bacteria</taxon>
        <taxon>Bacillati</taxon>
        <taxon>Actinomycetota</taxon>
        <taxon>Actinomycetes</taxon>
        <taxon>Kitasatosporales</taxon>
        <taxon>Streptomycetaceae</taxon>
        <taxon>Streptomyces</taxon>
    </lineage>
</organism>
<evidence type="ECO:0000313" key="2">
    <source>
        <dbReference type="Proteomes" id="UP000654471"/>
    </source>
</evidence>
<comment type="caution">
    <text evidence="1">The sequence shown here is derived from an EMBL/GenBank/DDBJ whole genome shotgun (WGS) entry which is preliminary data.</text>
</comment>
<keyword evidence="2" id="KW-1185">Reference proteome</keyword>
<reference evidence="2" key="1">
    <citation type="journal article" date="2019" name="Int. J. Syst. Evol. Microbiol.">
        <title>The Global Catalogue of Microorganisms (GCM) 10K type strain sequencing project: providing services to taxonomists for standard genome sequencing and annotation.</title>
        <authorList>
            <consortium name="The Broad Institute Genomics Platform"/>
            <consortium name="The Broad Institute Genome Sequencing Center for Infectious Disease"/>
            <person name="Wu L."/>
            <person name="Ma J."/>
        </authorList>
    </citation>
    <scope>NUCLEOTIDE SEQUENCE [LARGE SCALE GENOMIC DNA]</scope>
    <source>
        <strain evidence="2">JCM 3399</strain>
    </source>
</reference>
<proteinExistence type="predicted"/>
<evidence type="ECO:0000313" key="1">
    <source>
        <dbReference type="EMBL" id="GGU96255.1"/>
    </source>
</evidence>
<sequence length="127" mass="13145">MPVWRSGVLFAGCQSQGMQGHGEVGDCAGVAQRAPGQFLDSVQPVADGVAVAVQEPCRVGRRACCREPALQGFQQTVPFAGRELKYAFEDGTGDPSRFVGSGCYQQGGRAVVEACDACGPTACAGEC</sequence>
<dbReference type="Proteomes" id="UP000654471">
    <property type="component" value="Unassembled WGS sequence"/>
</dbReference>
<gene>
    <name evidence="1" type="ORF">GCM10010211_74410</name>
</gene>